<name>A0AAV8UCJ4_9ROSI</name>
<organism evidence="1 2">
    <name type="scientific">Erythroxylum novogranatense</name>
    <dbReference type="NCBI Taxonomy" id="1862640"/>
    <lineage>
        <taxon>Eukaryota</taxon>
        <taxon>Viridiplantae</taxon>
        <taxon>Streptophyta</taxon>
        <taxon>Embryophyta</taxon>
        <taxon>Tracheophyta</taxon>
        <taxon>Spermatophyta</taxon>
        <taxon>Magnoliopsida</taxon>
        <taxon>eudicotyledons</taxon>
        <taxon>Gunneridae</taxon>
        <taxon>Pentapetalae</taxon>
        <taxon>rosids</taxon>
        <taxon>fabids</taxon>
        <taxon>Malpighiales</taxon>
        <taxon>Erythroxylaceae</taxon>
        <taxon>Erythroxylum</taxon>
    </lineage>
</organism>
<gene>
    <name evidence="1" type="ORF">K2173_024935</name>
</gene>
<dbReference type="AlphaFoldDB" id="A0AAV8UCJ4"/>
<dbReference type="Pfam" id="PF10561">
    <property type="entry name" value="C2orf69"/>
    <property type="match status" value="1"/>
</dbReference>
<evidence type="ECO:0008006" key="3">
    <source>
        <dbReference type="Google" id="ProtNLM"/>
    </source>
</evidence>
<dbReference type="PANTHER" id="PTHR31296">
    <property type="entry name" value="UPF0565 PROTEIN C2ORF69"/>
    <property type="match status" value="1"/>
</dbReference>
<proteinExistence type="predicted"/>
<dbReference type="Proteomes" id="UP001159364">
    <property type="component" value="Linkage Group LG08"/>
</dbReference>
<keyword evidence="2" id="KW-1185">Reference proteome</keyword>
<comment type="caution">
    <text evidence="1">The sequence shown here is derived from an EMBL/GenBank/DDBJ whole genome shotgun (WGS) entry which is preliminary data.</text>
</comment>
<sequence length="325" mass="36330">MDRWRGVLKVPLHLGSNCYYRVGVSLCLSSTSKCLSVPDANLIFFNGDRVVGTGNPVIERLSDLQIIADILVSKFGPSSNAWVIESSVFNGPFAVYRDFIPTVNGWGEPNSYDPSGFPGSSSSVSLLFNCLEEAKSAISRKGKEQFAHTDTRTSHHQPKTYILGFSKGGIALNQLVTELGFSEAKPDTNEQPSCPKFPEVEQETQILPGTREDFLNSIREIHYVDVGLNSAGAYITDQNVIELISKRFIQGGAPGIRFVLHGTPRQWCDRDRTLIRIEKDKLLHLLQSESQRTEGRLQVCEKFYFGDRLPDLQMHFEIIEAMDVN</sequence>
<dbReference type="InterPro" id="IPR018881">
    <property type="entry name" value="C2orf69_mit"/>
</dbReference>
<reference evidence="1 2" key="1">
    <citation type="submission" date="2021-09" db="EMBL/GenBank/DDBJ databases">
        <title>Genomic insights and catalytic innovation underlie evolution of tropane alkaloids biosynthesis.</title>
        <authorList>
            <person name="Wang Y.-J."/>
            <person name="Tian T."/>
            <person name="Huang J.-P."/>
            <person name="Huang S.-X."/>
        </authorList>
    </citation>
    <scope>NUCLEOTIDE SEQUENCE [LARGE SCALE GENOMIC DNA]</scope>
    <source>
        <strain evidence="1">KIB-2018</strain>
        <tissue evidence="1">Leaf</tissue>
    </source>
</reference>
<dbReference type="GO" id="GO:0005739">
    <property type="term" value="C:mitochondrion"/>
    <property type="evidence" value="ECO:0007669"/>
    <property type="project" value="TreeGrafter"/>
</dbReference>
<accession>A0AAV8UCJ4</accession>
<evidence type="ECO:0000313" key="2">
    <source>
        <dbReference type="Proteomes" id="UP001159364"/>
    </source>
</evidence>
<protein>
    <recommendedName>
        <fullName evidence="3">DUF2235 domain-containing protein</fullName>
    </recommendedName>
</protein>
<dbReference type="PANTHER" id="PTHR31296:SF1">
    <property type="entry name" value="MITOCHONDRIAL PROTEIN C2ORF69"/>
    <property type="match status" value="1"/>
</dbReference>
<dbReference type="EMBL" id="JAIWQS010000008">
    <property type="protein sequence ID" value="KAJ8900295.1"/>
    <property type="molecule type" value="Genomic_DNA"/>
</dbReference>
<evidence type="ECO:0000313" key="1">
    <source>
        <dbReference type="EMBL" id="KAJ8900295.1"/>
    </source>
</evidence>